<evidence type="ECO:0000256" key="1">
    <source>
        <dbReference type="ARBA" id="ARBA00023015"/>
    </source>
</evidence>
<dbReference type="CDD" id="cd00090">
    <property type="entry name" value="HTH_ARSR"/>
    <property type="match status" value="1"/>
</dbReference>
<dbReference type="AlphaFoldDB" id="A0A6N7EX28"/>
<proteinExistence type="inferred from homology"/>
<dbReference type="RefSeq" id="WP_152809162.1">
    <property type="nucleotide sequence ID" value="NZ_WHNW01000002.1"/>
</dbReference>
<keyword evidence="3 4" id="KW-0804">Transcription</keyword>
<dbReference type="SUPFAM" id="SSF46785">
    <property type="entry name" value="Winged helix' DNA-binding domain"/>
    <property type="match status" value="1"/>
</dbReference>
<dbReference type="PANTHER" id="PTHR38465">
    <property type="entry name" value="HTH-TYPE TRANSCRIPTIONAL REGULATOR MJ1563-RELATED"/>
    <property type="match status" value="1"/>
</dbReference>
<protein>
    <recommendedName>
        <fullName evidence="4">HTH-type transcriptional regulator</fullName>
    </recommendedName>
</protein>
<dbReference type="GO" id="GO:0003677">
    <property type="term" value="F:DNA binding"/>
    <property type="evidence" value="ECO:0007669"/>
    <property type="project" value="UniProtKB-UniRule"/>
</dbReference>
<dbReference type="InterPro" id="IPR026282">
    <property type="entry name" value="MJ1563"/>
</dbReference>
<evidence type="ECO:0000313" key="6">
    <source>
        <dbReference type="EMBL" id="MPV85687.1"/>
    </source>
</evidence>
<dbReference type="InterPro" id="IPR036390">
    <property type="entry name" value="WH_DNA-bd_sf"/>
</dbReference>
<dbReference type="PIRSF" id="PIRSF006707">
    <property type="entry name" value="MJ1563"/>
    <property type="match status" value="1"/>
</dbReference>
<evidence type="ECO:0000256" key="3">
    <source>
        <dbReference type="ARBA" id="ARBA00023163"/>
    </source>
</evidence>
<name>A0A6N7EX28_9GAMM</name>
<evidence type="ECO:0000256" key="4">
    <source>
        <dbReference type="PIRNR" id="PIRNR006707"/>
    </source>
</evidence>
<dbReference type="InParanoid" id="A0A6N7EX28"/>
<gene>
    <name evidence="6" type="ORF">GCU85_02905</name>
</gene>
<dbReference type="GO" id="GO:0003700">
    <property type="term" value="F:DNA-binding transcription factor activity"/>
    <property type="evidence" value="ECO:0007669"/>
    <property type="project" value="InterPro"/>
</dbReference>
<comment type="caution">
    <text evidence="6">The sequence shown here is derived from an EMBL/GenBank/DDBJ whole genome shotgun (WGS) entry which is preliminary data.</text>
</comment>
<evidence type="ECO:0000259" key="5">
    <source>
        <dbReference type="Pfam" id="PF12802"/>
    </source>
</evidence>
<dbReference type="InterPro" id="IPR000835">
    <property type="entry name" value="HTH_MarR-typ"/>
</dbReference>
<dbReference type="Pfam" id="PF12802">
    <property type="entry name" value="MarR_2"/>
    <property type="match status" value="1"/>
</dbReference>
<organism evidence="6 7">
    <name type="scientific">Ostreibacterium oceani</name>
    <dbReference type="NCBI Taxonomy" id="2654998"/>
    <lineage>
        <taxon>Bacteria</taxon>
        <taxon>Pseudomonadati</taxon>
        <taxon>Pseudomonadota</taxon>
        <taxon>Gammaproteobacteria</taxon>
        <taxon>Cardiobacteriales</taxon>
        <taxon>Ostreibacteriaceae</taxon>
        <taxon>Ostreibacterium</taxon>
    </lineage>
</organism>
<dbReference type="InterPro" id="IPR036388">
    <property type="entry name" value="WH-like_DNA-bd_sf"/>
</dbReference>
<dbReference type="InterPro" id="IPR052362">
    <property type="entry name" value="HTH-GbsR_regulator"/>
</dbReference>
<evidence type="ECO:0000313" key="7">
    <source>
        <dbReference type="Proteomes" id="UP000471298"/>
    </source>
</evidence>
<evidence type="ECO:0000256" key="2">
    <source>
        <dbReference type="ARBA" id="ARBA00023125"/>
    </source>
</evidence>
<sequence>MNLPPLIQNFVIHFGEMGSRWGINRTVGQIYALLYLSDQPMHADEIVEQLGFSRSNVAMSLKELMGMNLVLRQHLPEDRKDYYATHDDVWDIVRNLLEERRKREIDPTLTMLRSVIMETPASETEKQAQEKMKAMHDMIEMLTDWHAEMQKMETEKLINLLKMGAKIYQVYLLKDKVNPFAKKKDKAVIETPPNNPSE</sequence>
<reference evidence="6 7" key="1">
    <citation type="submission" date="2019-10" db="EMBL/GenBank/DDBJ databases">
        <title>Cardiobacteriales fam. a chemoheterotrophic member of the order Cardiobacteriales, and proposal of Cardiobacteriales fam. nov.</title>
        <authorList>
            <person name="Wang C."/>
        </authorList>
    </citation>
    <scope>NUCLEOTIDE SEQUENCE [LARGE SCALE GENOMIC DNA]</scope>
    <source>
        <strain evidence="6 7">ML27</strain>
    </source>
</reference>
<dbReference type="PANTHER" id="PTHR38465:SF1">
    <property type="entry name" value="HTH-TYPE TRANSCRIPTIONAL REGULATOR MJ1563-RELATED"/>
    <property type="match status" value="1"/>
</dbReference>
<comment type="similarity">
    <text evidence="4">Belongs to the GbsR family.</text>
</comment>
<dbReference type="InterPro" id="IPR011991">
    <property type="entry name" value="ArsR-like_HTH"/>
</dbReference>
<dbReference type="Gene3D" id="1.10.10.10">
    <property type="entry name" value="Winged helix-like DNA-binding domain superfamily/Winged helix DNA-binding domain"/>
    <property type="match status" value="1"/>
</dbReference>
<feature type="domain" description="HTH marR-type" evidence="5">
    <location>
        <begin position="22"/>
        <end position="80"/>
    </location>
</feature>
<dbReference type="Proteomes" id="UP000471298">
    <property type="component" value="Unassembled WGS sequence"/>
</dbReference>
<keyword evidence="1 4" id="KW-0805">Transcription regulation</keyword>
<accession>A0A6N7EX28</accession>
<dbReference type="EMBL" id="WHNW01000002">
    <property type="protein sequence ID" value="MPV85687.1"/>
    <property type="molecule type" value="Genomic_DNA"/>
</dbReference>
<keyword evidence="2 4" id="KW-0238">DNA-binding</keyword>
<keyword evidence="7" id="KW-1185">Reference proteome</keyword>